<dbReference type="RefSeq" id="WP_165105686.1">
    <property type="nucleotide sequence ID" value="NZ_JAAKYA010000014.1"/>
</dbReference>
<dbReference type="GO" id="GO:0009055">
    <property type="term" value="F:electron transfer activity"/>
    <property type="evidence" value="ECO:0007669"/>
    <property type="project" value="InterPro"/>
</dbReference>
<dbReference type="Pfam" id="PF13442">
    <property type="entry name" value="Cytochrome_CBB3"/>
    <property type="match status" value="1"/>
</dbReference>
<dbReference type="InterPro" id="IPR009056">
    <property type="entry name" value="Cyt_c-like_dom"/>
</dbReference>
<keyword evidence="7" id="KW-1185">Reference proteome</keyword>
<dbReference type="PANTHER" id="PTHR40394:SF2">
    <property type="entry name" value="QUINOL:CYTOCHROME C OXIDOREDUCTASE MEMBRANE PROTEIN"/>
    <property type="match status" value="1"/>
</dbReference>
<feature type="domain" description="Cytochrome c" evidence="5">
    <location>
        <begin position="109"/>
        <end position="194"/>
    </location>
</feature>
<dbReference type="Proteomes" id="UP000477311">
    <property type="component" value="Unassembled WGS sequence"/>
</dbReference>
<gene>
    <name evidence="6" type="ORF">G4L39_02635</name>
</gene>
<evidence type="ECO:0000259" key="5">
    <source>
        <dbReference type="PROSITE" id="PS51007"/>
    </source>
</evidence>
<keyword evidence="1 4" id="KW-0349">Heme</keyword>
<dbReference type="PROSITE" id="PS51007">
    <property type="entry name" value="CYTC"/>
    <property type="match status" value="1"/>
</dbReference>
<dbReference type="GO" id="GO:0020037">
    <property type="term" value="F:heme binding"/>
    <property type="evidence" value="ECO:0007669"/>
    <property type="project" value="InterPro"/>
</dbReference>
<evidence type="ECO:0000313" key="6">
    <source>
        <dbReference type="EMBL" id="NGO38293.1"/>
    </source>
</evidence>
<proteinExistence type="predicted"/>
<evidence type="ECO:0000256" key="4">
    <source>
        <dbReference type="PROSITE-ProRule" id="PRU00433"/>
    </source>
</evidence>
<reference evidence="6 7" key="1">
    <citation type="submission" date="2020-02" db="EMBL/GenBank/DDBJ databases">
        <title>Draft genome sequence of Limisphaera ngatamarikiensis NGM72.4T, a thermophilic Verrucomicrobia grouped in subdivision 3.</title>
        <authorList>
            <person name="Carere C.R."/>
            <person name="Steen J."/>
            <person name="Hugenholtz P."/>
            <person name="Stott M.B."/>
        </authorList>
    </citation>
    <scope>NUCLEOTIDE SEQUENCE [LARGE SCALE GENOMIC DNA]</scope>
    <source>
        <strain evidence="6 7">NGM72.4</strain>
    </source>
</reference>
<accession>A0A6M1RKX0</accession>
<comment type="caution">
    <text evidence="6">The sequence shown here is derived from an EMBL/GenBank/DDBJ whole genome shotgun (WGS) entry which is preliminary data.</text>
</comment>
<dbReference type="PANTHER" id="PTHR40394">
    <property type="entry name" value="LIPOPROTEIN-RELATED"/>
    <property type="match status" value="1"/>
</dbReference>
<dbReference type="AlphaFoldDB" id="A0A6M1RKX0"/>
<dbReference type="GO" id="GO:0046872">
    <property type="term" value="F:metal ion binding"/>
    <property type="evidence" value="ECO:0007669"/>
    <property type="project" value="UniProtKB-KW"/>
</dbReference>
<sequence>MRYFLLIYALVVAVIVGIAGCRGSMSRKPPIEIFPDMDRQLKLRPQQPNAFFPNGISSQPPVPGTVRRSQPIQTAAGPVLPFEDAPVNTGRLPGTTNFVELNPLAVTGALLQRGRERFGIYCAPCHGPMGDGNGVTRKLGMSVVANLHDQRIVEMPDGEIFNTITHGKNLMQGYAAQIPVEDRWAIVAYVRVLQRSWLGTLEELPGDMRTALERQP</sequence>
<evidence type="ECO:0000256" key="2">
    <source>
        <dbReference type="ARBA" id="ARBA00022723"/>
    </source>
</evidence>
<evidence type="ECO:0000313" key="7">
    <source>
        <dbReference type="Proteomes" id="UP000477311"/>
    </source>
</evidence>
<name>A0A6M1RKX0_9BACT</name>
<dbReference type="Gene3D" id="1.10.760.10">
    <property type="entry name" value="Cytochrome c-like domain"/>
    <property type="match status" value="1"/>
</dbReference>
<evidence type="ECO:0000256" key="3">
    <source>
        <dbReference type="ARBA" id="ARBA00023004"/>
    </source>
</evidence>
<dbReference type="PROSITE" id="PS51257">
    <property type="entry name" value="PROKAR_LIPOPROTEIN"/>
    <property type="match status" value="1"/>
</dbReference>
<dbReference type="EMBL" id="JAAKYA010000014">
    <property type="protein sequence ID" value="NGO38293.1"/>
    <property type="molecule type" value="Genomic_DNA"/>
</dbReference>
<evidence type="ECO:0000256" key="1">
    <source>
        <dbReference type="ARBA" id="ARBA00022617"/>
    </source>
</evidence>
<keyword evidence="2 4" id="KW-0479">Metal-binding</keyword>
<keyword evidence="3 4" id="KW-0408">Iron</keyword>
<dbReference type="InterPro" id="IPR036909">
    <property type="entry name" value="Cyt_c-like_dom_sf"/>
</dbReference>
<protein>
    <submittedName>
        <fullName evidence="6">Cytochrome c</fullName>
    </submittedName>
</protein>
<organism evidence="6 7">
    <name type="scientific">Limisphaera ngatamarikiensis</name>
    <dbReference type="NCBI Taxonomy" id="1324935"/>
    <lineage>
        <taxon>Bacteria</taxon>
        <taxon>Pseudomonadati</taxon>
        <taxon>Verrucomicrobiota</taxon>
        <taxon>Verrucomicrobiia</taxon>
        <taxon>Limisphaerales</taxon>
        <taxon>Limisphaeraceae</taxon>
        <taxon>Limisphaera</taxon>
    </lineage>
</organism>
<dbReference type="SUPFAM" id="SSF46626">
    <property type="entry name" value="Cytochrome c"/>
    <property type="match status" value="1"/>
</dbReference>